<accession>A0AAC9N421</accession>
<reference evidence="3 4" key="1">
    <citation type="submission" date="2016-10" db="EMBL/GenBank/DDBJ databases">
        <title>Flavobacterium gilvum sp. nov., isolated from stream water.</title>
        <authorList>
            <person name="Shin S.-K."/>
            <person name="Cho Y.-J."/>
            <person name="Yi H."/>
        </authorList>
    </citation>
    <scope>NUCLEOTIDE SEQUENCE [LARGE SCALE GENOMIC DNA]</scope>
    <source>
        <strain evidence="3 4">EM1308</strain>
    </source>
</reference>
<sequence>MKQQNSTTNKTKAAIVFLIVMIIILLSNFYRLQNSKKANEDINTLFNDRLIVTDYIFQYANDLHNIKALAIQNSLNDAQKKAAIATLVNHIHTIDKLYLKTSLTPKEKNFFVSFLASSTTIEINSKNFNWPQVTQSSDQAIKTLKLLSRIQINEGKIKLDHSNSIHRENTTWGELQTALLVVLGAAALYLLIAKRKKIKVKIPESPSMN</sequence>
<feature type="transmembrane region" description="Helical" evidence="1">
    <location>
        <begin position="172"/>
        <end position="192"/>
    </location>
</feature>
<dbReference type="KEGG" id="fgl:EM308_10615"/>
<evidence type="ECO:0000256" key="1">
    <source>
        <dbReference type="SAM" id="Phobius"/>
    </source>
</evidence>
<evidence type="ECO:0000313" key="4">
    <source>
        <dbReference type="Proteomes" id="UP000175968"/>
    </source>
</evidence>
<protein>
    <recommendedName>
        <fullName evidence="2">Chemotaxis methyl-accepting receptor HlyB-like 4HB MCP domain-containing protein</fullName>
    </recommendedName>
</protein>
<dbReference type="RefSeq" id="WP_035636619.1">
    <property type="nucleotide sequence ID" value="NZ_CP017479.1"/>
</dbReference>
<keyword evidence="4" id="KW-1185">Reference proteome</keyword>
<organism evidence="3 4">
    <name type="scientific">Flavobacterium gilvum</name>
    <dbReference type="NCBI Taxonomy" id="1492737"/>
    <lineage>
        <taxon>Bacteria</taxon>
        <taxon>Pseudomonadati</taxon>
        <taxon>Bacteroidota</taxon>
        <taxon>Flavobacteriia</taxon>
        <taxon>Flavobacteriales</taxon>
        <taxon>Flavobacteriaceae</taxon>
        <taxon>Flavobacterium</taxon>
    </lineage>
</organism>
<evidence type="ECO:0000259" key="2">
    <source>
        <dbReference type="Pfam" id="PF12729"/>
    </source>
</evidence>
<dbReference type="AlphaFoldDB" id="A0AAC9N421"/>
<evidence type="ECO:0000313" key="3">
    <source>
        <dbReference type="EMBL" id="AOW09925.1"/>
    </source>
</evidence>
<dbReference type="Proteomes" id="UP000175968">
    <property type="component" value="Chromosome"/>
</dbReference>
<keyword evidence="1" id="KW-0812">Transmembrane</keyword>
<keyword evidence="1" id="KW-1133">Transmembrane helix</keyword>
<feature type="transmembrane region" description="Helical" evidence="1">
    <location>
        <begin position="12"/>
        <end position="30"/>
    </location>
</feature>
<feature type="domain" description="Chemotaxis methyl-accepting receptor HlyB-like 4HB MCP" evidence="2">
    <location>
        <begin position="10"/>
        <end position="117"/>
    </location>
</feature>
<keyword evidence="1" id="KW-0472">Membrane</keyword>
<dbReference type="Pfam" id="PF12729">
    <property type="entry name" value="4HB_MCP_1"/>
    <property type="match status" value="1"/>
</dbReference>
<dbReference type="EMBL" id="CP017479">
    <property type="protein sequence ID" value="AOW09925.1"/>
    <property type="molecule type" value="Genomic_DNA"/>
</dbReference>
<gene>
    <name evidence="3" type="ORF">EM308_10615</name>
</gene>
<proteinExistence type="predicted"/>
<name>A0AAC9N421_9FLAO</name>
<dbReference type="InterPro" id="IPR024478">
    <property type="entry name" value="HlyB_4HB_MCP"/>
</dbReference>